<protein>
    <recommendedName>
        <fullName evidence="4">PNPLA domain-containing protein</fullName>
    </recommendedName>
</protein>
<keyword evidence="3" id="KW-0443">Lipid metabolism</keyword>
<keyword evidence="1" id="KW-0378">Hydrolase</keyword>
<accession>A0A6C0J2V1</accession>
<dbReference type="GO" id="GO:0016042">
    <property type="term" value="P:lipid catabolic process"/>
    <property type="evidence" value="ECO:0007669"/>
    <property type="project" value="UniProtKB-KW"/>
</dbReference>
<dbReference type="InterPro" id="IPR002641">
    <property type="entry name" value="PNPLA_dom"/>
</dbReference>
<dbReference type="Pfam" id="PF01734">
    <property type="entry name" value="Patatin"/>
    <property type="match status" value="1"/>
</dbReference>
<reference evidence="5" key="1">
    <citation type="journal article" date="2020" name="Nature">
        <title>Giant virus diversity and host interactions through global metagenomics.</title>
        <authorList>
            <person name="Schulz F."/>
            <person name="Roux S."/>
            <person name="Paez-Espino D."/>
            <person name="Jungbluth S."/>
            <person name="Walsh D.A."/>
            <person name="Denef V.J."/>
            <person name="McMahon K.D."/>
            <person name="Konstantinidis K.T."/>
            <person name="Eloe-Fadrosh E.A."/>
            <person name="Kyrpides N.C."/>
            <person name="Woyke T."/>
        </authorList>
    </citation>
    <scope>NUCLEOTIDE SEQUENCE</scope>
    <source>
        <strain evidence="5">GVMAG-M-3300025778-1</strain>
    </source>
</reference>
<dbReference type="SUPFAM" id="SSF52151">
    <property type="entry name" value="FabD/lysophospholipase-like"/>
    <property type="match status" value="1"/>
</dbReference>
<name>A0A6C0J2V1_9ZZZZ</name>
<evidence type="ECO:0000313" key="5">
    <source>
        <dbReference type="EMBL" id="QHT99971.1"/>
    </source>
</evidence>
<dbReference type="InterPro" id="IPR016035">
    <property type="entry name" value="Acyl_Trfase/lysoPLipase"/>
</dbReference>
<dbReference type="AlphaFoldDB" id="A0A6C0J2V1"/>
<dbReference type="PANTHER" id="PTHR14226:SF78">
    <property type="entry name" value="SLR0060 PROTEIN"/>
    <property type="match status" value="1"/>
</dbReference>
<dbReference type="PROSITE" id="PS51635">
    <property type="entry name" value="PNPLA"/>
    <property type="match status" value="1"/>
</dbReference>
<dbReference type="Gene3D" id="3.40.1090.10">
    <property type="entry name" value="Cytosolic phospholipase A2 catalytic domain"/>
    <property type="match status" value="1"/>
</dbReference>
<organism evidence="5">
    <name type="scientific">viral metagenome</name>
    <dbReference type="NCBI Taxonomy" id="1070528"/>
    <lineage>
        <taxon>unclassified sequences</taxon>
        <taxon>metagenomes</taxon>
        <taxon>organismal metagenomes</taxon>
    </lineage>
</organism>
<dbReference type="PANTHER" id="PTHR14226">
    <property type="entry name" value="NEUROPATHY TARGET ESTERASE/SWISS CHEESE D.MELANOGASTER"/>
    <property type="match status" value="1"/>
</dbReference>
<evidence type="ECO:0000256" key="3">
    <source>
        <dbReference type="ARBA" id="ARBA00023098"/>
    </source>
</evidence>
<dbReference type="InterPro" id="IPR050301">
    <property type="entry name" value="NTE"/>
</dbReference>
<evidence type="ECO:0000256" key="1">
    <source>
        <dbReference type="ARBA" id="ARBA00022801"/>
    </source>
</evidence>
<dbReference type="GO" id="GO:0016787">
    <property type="term" value="F:hydrolase activity"/>
    <property type="evidence" value="ECO:0007669"/>
    <property type="project" value="UniProtKB-KW"/>
</dbReference>
<proteinExistence type="predicted"/>
<sequence length="270" mass="29509">MFRSIALGGGGVRGGIMVGGLAALEKTQPLVFPDGIYGCSVGSILATAVAFNLPIAEIRTMFDNDFSMSSMMPSIGINSLFGFSSKKGLYSMDMMGTSLLKIFKKNGIDIENKTIADAPQKLYILASNMTTRKPVFLTGDVPIIDAIKCSCCLPGLFHPQILYNNVYMDGAILVHNIHTVVPQNCLVFHICRGELNLFPKQVESMTILELFGTIYESSRTTVLPTNVISFKNDKIAILQELTPAIKKEMFDYGLSTASRFLAKRAAEELK</sequence>
<evidence type="ECO:0000259" key="4">
    <source>
        <dbReference type="PROSITE" id="PS51635"/>
    </source>
</evidence>
<dbReference type="EMBL" id="MN740319">
    <property type="protein sequence ID" value="QHT99971.1"/>
    <property type="molecule type" value="Genomic_DNA"/>
</dbReference>
<evidence type="ECO:0000256" key="2">
    <source>
        <dbReference type="ARBA" id="ARBA00022963"/>
    </source>
</evidence>
<feature type="domain" description="PNPLA" evidence="4">
    <location>
        <begin position="5"/>
        <end position="182"/>
    </location>
</feature>
<keyword evidence="2" id="KW-0442">Lipid degradation</keyword>